<dbReference type="GO" id="GO:0080049">
    <property type="term" value="F:L-gulono-1,4-lactone dehydrogenase activity"/>
    <property type="evidence" value="ECO:0007669"/>
    <property type="project" value="TreeGrafter"/>
</dbReference>
<feature type="domain" description="FAD-binding PCMH-type" evidence="5">
    <location>
        <begin position="13"/>
        <end position="180"/>
    </location>
</feature>
<keyword evidence="4" id="KW-0560">Oxidoreductase</keyword>
<keyword evidence="7" id="KW-1185">Reference proteome</keyword>
<dbReference type="GO" id="GO:0071949">
    <property type="term" value="F:FAD binding"/>
    <property type="evidence" value="ECO:0007669"/>
    <property type="project" value="InterPro"/>
</dbReference>
<comment type="pathway">
    <text evidence="1">Cofactor biosynthesis; L-ascorbate biosynthesis.</text>
</comment>
<dbReference type="InterPro" id="IPR006093">
    <property type="entry name" value="Oxy_OxRdtase_FAD_BS"/>
</dbReference>
<dbReference type="STRING" id="1798.AWC30_16905"/>
<dbReference type="InterPro" id="IPR016166">
    <property type="entry name" value="FAD-bd_PCMH"/>
</dbReference>
<comment type="similarity">
    <text evidence="2">Belongs to the oxygen-dependent FAD-linked oxidoreductase family.</text>
</comment>
<dbReference type="Gene3D" id="3.30.43.10">
    <property type="entry name" value="Uridine Diphospho-n-acetylenolpyruvylglucosamine Reductase, domain 2"/>
    <property type="match status" value="1"/>
</dbReference>
<dbReference type="InterPro" id="IPR016167">
    <property type="entry name" value="FAD-bd_PCMH_sub1"/>
</dbReference>
<comment type="caution">
    <text evidence="6">The sequence shown here is derived from an EMBL/GenBank/DDBJ whole genome shotgun (WGS) entry which is preliminary data.</text>
</comment>
<sequence length="429" mass="47320">MTPTSWRNWTGEQRCTPAALVRPSAEDELVDVIARAAQAGRTVRAVGSGHSFTDCACTDGVMIDMTGLQRVLDADPASGLVTIQGGATLHALGAQLAACGLGLANQGDIDAQSITGATATATHGTGIGFPNLSAQIVSLRLITATGQVVDVADGDDYLAARVSLGALGVISQVTVQTVPLYTLHRRDEPRALADTLERLDEYVDGNDHFEFFVFPYSKTALTRTTRRSTEPPTPTPHWRRRLNEMVENGGLAAICRAGRRFPVAAPQLNRLITAMMSSANTCDHAYKVYATERRVKFTEMEYAIGREHATAAIRDVIDLVHRQRLPIMFPIEVRFAAGDEALLSTAHGRDTCYIAVHQYRGMEFERFFRGVEEIMAGYAGRPHWGKRHYLTAETLRERYPQWERFAAVRDRLDPDRVFANEHTRRVLGP</sequence>
<dbReference type="InterPro" id="IPR016169">
    <property type="entry name" value="FAD-bd_PCMH_sub2"/>
</dbReference>
<dbReference type="GO" id="GO:0016020">
    <property type="term" value="C:membrane"/>
    <property type="evidence" value="ECO:0007669"/>
    <property type="project" value="InterPro"/>
</dbReference>
<dbReference type="Proteomes" id="UP000193090">
    <property type="component" value="Unassembled WGS sequence"/>
</dbReference>
<evidence type="ECO:0000313" key="7">
    <source>
        <dbReference type="Proteomes" id="UP000193090"/>
    </source>
</evidence>
<dbReference type="RefSeq" id="WP_085111388.1">
    <property type="nucleotide sequence ID" value="NZ_JACKSN010000091.1"/>
</dbReference>
<evidence type="ECO:0000313" key="6">
    <source>
        <dbReference type="EMBL" id="ORW99199.1"/>
    </source>
</evidence>
<dbReference type="PIRSF" id="PIRSF000136">
    <property type="entry name" value="LGO_GLO"/>
    <property type="match status" value="1"/>
</dbReference>
<dbReference type="GO" id="GO:0019853">
    <property type="term" value="P:L-ascorbic acid biosynthetic process"/>
    <property type="evidence" value="ECO:0007669"/>
    <property type="project" value="UniProtKB-UniPathway"/>
</dbReference>
<evidence type="ECO:0000256" key="1">
    <source>
        <dbReference type="ARBA" id="ARBA00005147"/>
    </source>
</evidence>
<dbReference type="PANTHER" id="PTHR43762">
    <property type="entry name" value="L-GULONOLACTONE OXIDASE"/>
    <property type="match status" value="1"/>
</dbReference>
<proteinExistence type="inferred from homology"/>
<dbReference type="InterPro" id="IPR007173">
    <property type="entry name" value="ALO_C"/>
</dbReference>
<dbReference type="InterPro" id="IPR016171">
    <property type="entry name" value="Vanillyl_alc_oxidase_C-sub2"/>
</dbReference>
<name>A0A1X2EEJ2_9MYCO</name>
<reference evidence="6 7" key="1">
    <citation type="submission" date="2016-01" db="EMBL/GenBank/DDBJ databases">
        <title>The new phylogeny of the genus Mycobacterium.</title>
        <authorList>
            <person name="Tarcisio F."/>
            <person name="Conor M."/>
            <person name="Antonella G."/>
            <person name="Elisabetta G."/>
            <person name="Giulia F.S."/>
            <person name="Sara T."/>
            <person name="Anna F."/>
            <person name="Clotilde B."/>
            <person name="Roberto B."/>
            <person name="Veronica D.S."/>
            <person name="Fabio R."/>
            <person name="Monica P."/>
            <person name="Olivier J."/>
            <person name="Enrico T."/>
            <person name="Nicola S."/>
        </authorList>
    </citation>
    <scope>NUCLEOTIDE SEQUENCE [LARGE SCALE GENOMIC DNA]</scope>
    <source>
        <strain evidence="6 7">DSM 44153</strain>
    </source>
</reference>
<dbReference type="AlphaFoldDB" id="A0A1X2EEJ2"/>
<dbReference type="UniPathway" id="UPA00132"/>
<evidence type="ECO:0000256" key="2">
    <source>
        <dbReference type="ARBA" id="ARBA00005466"/>
    </source>
</evidence>
<dbReference type="PROSITE" id="PS51387">
    <property type="entry name" value="FAD_PCMH"/>
    <property type="match status" value="1"/>
</dbReference>
<evidence type="ECO:0000256" key="3">
    <source>
        <dbReference type="ARBA" id="ARBA00022644"/>
    </source>
</evidence>
<gene>
    <name evidence="6" type="ORF">AWC30_16905</name>
</gene>
<dbReference type="PROSITE" id="PS00862">
    <property type="entry name" value="OX2_COVAL_FAD"/>
    <property type="match status" value="1"/>
</dbReference>
<dbReference type="EMBL" id="LQPZ01000050">
    <property type="protein sequence ID" value="ORW99199.1"/>
    <property type="molecule type" value="Genomic_DNA"/>
</dbReference>
<dbReference type="GO" id="GO:0003885">
    <property type="term" value="F:D-arabinono-1,4-lactone oxidase activity"/>
    <property type="evidence" value="ECO:0007669"/>
    <property type="project" value="InterPro"/>
</dbReference>
<dbReference type="InterPro" id="IPR006094">
    <property type="entry name" value="Oxid_FAD_bind_N"/>
</dbReference>
<protein>
    <submittedName>
        <fullName evidence="6">Oxidoreductase</fullName>
    </submittedName>
</protein>
<dbReference type="SUPFAM" id="SSF56176">
    <property type="entry name" value="FAD-binding/transporter-associated domain-like"/>
    <property type="match status" value="1"/>
</dbReference>
<dbReference type="Pfam" id="PF04030">
    <property type="entry name" value="ALO"/>
    <property type="match status" value="1"/>
</dbReference>
<evidence type="ECO:0000259" key="5">
    <source>
        <dbReference type="PROSITE" id="PS51387"/>
    </source>
</evidence>
<organism evidence="6 7">
    <name type="scientific">Mycolicibacillus trivialis</name>
    <dbReference type="NCBI Taxonomy" id="1798"/>
    <lineage>
        <taxon>Bacteria</taxon>
        <taxon>Bacillati</taxon>
        <taxon>Actinomycetota</taxon>
        <taxon>Actinomycetes</taxon>
        <taxon>Mycobacteriales</taxon>
        <taxon>Mycobacteriaceae</taxon>
        <taxon>Mycolicibacillus</taxon>
    </lineage>
</organism>
<keyword evidence="3" id="KW-0060">Ascorbate biosynthesis</keyword>
<dbReference type="Gene3D" id="1.10.45.10">
    <property type="entry name" value="Vanillyl-alcohol Oxidase, Chain A, domain 4"/>
    <property type="match status" value="1"/>
</dbReference>
<dbReference type="PANTHER" id="PTHR43762:SF1">
    <property type="entry name" value="D-ARABINONO-1,4-LACTONE OXIDASE"/>
    <property type="match status" value="1"/>
</dbReference>
<dbReference type="Pfam" id="PF01565">
    <property type="entry name" value="FAD_binding_4"/>
    <property type="match status" value="1"/>
</dbReference>
<dbReference type="Gene3D" id="3.30.70.2520">
    <property type="match status" value="1"/>
</dbReference>
<dbReference type="InterPro" id="IPR010031">
    <property type="entry name" value="FAD_lactone_oxidase-like"/>
</dbReference>
<dbReference type="InterPro" id="IPR036318">
    <property type="entry name" value="FAD-bd_PCMH-like_sf"/>
</dbReference>
<dbReference type="Gene3D" id="3.30.465.10">
    <property type="match status" value="1"/>
</dbReference>
<dbReference type="NCBIfam" id="TIGR01679">
    <property type="entry name" value="bact_FAD_ox"/>
    <property type="match status" value="1"/>
</dbReference>
<accession>A0A1X2EEJ2</accession>
<dbReference type="OrthoDB" id="9800184at2"/>
<evidence type="ECO:0000256" key="4">
    <source>
        <dbReference type="ARBA" id="ARBA00023002"/>
    </source>
</evidence>